<dbReference type="InterPro" id="IPR003578">
    <property type="entry name" value="Small_GTPase_Rho"/>
</dbReference>
<dbReference type="VEuPathDB" id="TrichDB:TRFO_06167"/>
<dbReference type="GeneID" id="94827629"/>
<dbReference type="Pfam" id="PF00071">
    <property type="entry name" value="Ras"/>
    <property type="match status" value="1"/>
</dbReference>
<dbReference type="OrthoDB" id="8830751at2759"/>
<name>A0A1J4K1S1_9EUKA</name>
<dbReference type="InterPro" id="IPR001806">
    <property type="entry name" value="Small_GTPase"/>
</dbReference>
<protein>
    <recommendedName>
        <fullName evidence="5">Ras family protein</fullName>
    </recommendedName>
</protein>
<evidence type="ECO:0000256" key="1">
    <source>
        <dbReference type="ARBA" id="ARBA00022741"/>
    </source>
</evidence>
<dbReference type="RefSeq" id="XP_068357872.1">
    <property type="nucleotide sequence ID" value="XM_068492925.1"/>
</dbReference>
<dbReference type="AlphaFoldDB" id="A0A1J4K1S1"/>
<dbReference type="EMBL" id="MLAK01000782">
    <property type="protein sequence ID" value="OHT04736.1"/>
    <property type="molecule type" value="Genomic_DNA"/>
</dbReference>
<keyword evidence="4" id="KW-1185">Reference proteome</keyword>
<proteinExistence type="predicted"/>
<reference evidence="3" key="1">
    <citation type="submission" date="2016-10" db="EMBL/GenBank/DDBJ databases">
        <authorList>
            <person name="Benchimol M."/>
            <person name="Almeida L.G."/>
            <person name="Vasconcelos A.T."/>
            <person name="Perreira-Neves A."/>
            <person name="Rosa I.A."/>
            <person name="Tasca T."/>
            <person name="Bogo M.R."/>
            <person name="de Souza W."/>
        </authorList>
    </citation>
    <scope>NUCLEOTIDE SEQUENCE [LARGE SCALE GENOMIC DNA]</scope>
    <source>
        <strain evidence="3">K</strain>
    </source>
</reference>
<dbReference type="GO" id="GO:0003924">
    <property type="term" value="F:GTPase activity"/>
    <property type="evidence" value="ECO:0007669"/>
    <property type="project" value="InterPro"/>
</dbReference>
<accession>A0A1J4K1S1</accession>
<organism evidence="3 4">
    <name type="scientific">Tritrichomonas foetus</name>
    <dbReference type="NCBI Taxonomy" id="1144522"/>
    <lineage>
        <taxon>Eukaryota</taxon>
        <taxon>Metamonada</taxon>
        <taxon>Parabasalia</taxon>
        <taxon>Tritrichomonadida</taxon>
        <taxon>Tritrichomonadidae</taxon>
        <taxon>Tritrichomonas</taxon>
    </lineage>
</organism>
<evidence type="ECO:0008006" key="5">
    <source>
        <dbReference type="Google" id="ProtNLM"/>
    </source>
</evidence>
<dbReference type="Gene3D" id="3.40.50.300">
    <property type="entry name" value="P-loop containing nucleotide triphosphate hydrolases"/>
    <property type="match status" value="1"/>
</dbReference>
<gene>
    <name evidence="3" type="ORF">TRFO_06167</name>
</gene>
<sequence>MLCFALDNVSSFQNISERWIGEARAFCKNGTLILVGCKEDKYRMNEISEKDIWDVLVPNEIHSFVPCSAKAYEGIDELIKSIIKLRNGFNNIEEEEENDESH</sequence>
<dbReference type="PANTHER" id="PTHR24072">
    <property type="entry name" value="RHO FAMILY GTPASE"/>
    <property type="match status" value="1"/>
</dbReference>
<keyword evidence="2" id="KW-0342">GTP-binding</keyword>
<keyword evidence="1" id="KW-0547">Nucleotide-binding</keyword>
<dbReference type="InterPro" id="IPR027417">
    <property type="entry name" value="P-loop_NTPase"/>
</dbReference>
<dbReference type="SUPFAM" id="SSF52540">
    <property type="entry name" value="P-loop containing nucleoside triphosphate hydrolases"/>
    <property type="match status" value="1"/>
</dbReference>
<dbReference type="GO" id="GO:0007264">
    <property type="term" value="P:small GTPase-mediated signal transduction"/>
    <property type="evidence" value="ECO:0007669"/>
    <property type="project" value="InterPro"/>
</dbReference>
<dbReference type="SMART" id="SM00174">
    <property type="entry name" value="RHO"/>
    <property type="match status" value="1"/>
</dbReference>
<evidence type="ECO:0000313" key="4">
    <source>
        <dbReference type="Proteomes" id="UP000179807"/>
    </source>
</evidence>
<dbReference type="GO" id="GO:0005525">
    <property type="term" value="F:GTP binding"/>
    <property type="evidence" value="ECO:0007669"/>
    <property type="project" value="UniProtKB-KW"/>
</dbReference>
<evidence type="ECO:0000256" key="2">
    <source>
        <dbReference type="ARBA" id="ARBA00023134"/>
    </source>
</evidence>
<dbReference type="Proteomes" id="UP000179807">
    <property type="component" value="Unassembled WGS sequence"/>
</dbReference>
<evidence type="ECO:0000313" key="3">
    <source>
        <dbReference type="EMBL" id="OHT04736.1"/>
    </source>
</evidence>
<comment type="caution">
    <text evidence="3">The sequence shown here is derived from an EMBL/GenBank/DDBJ whole genome shotgun (WGS) entry which is preliminary data.</text>
</comment>